<dbReference type="InterPro" id="IPR029016">
    <property type="entry name" value="GAF-like_dom_sf"/>
</dbReference>
<dbReference type="SUPFAM" id="SSF55781">
    <property type="entry name" value="GAF domain-like"/>
    <property type="match status" value="1"/>
</dbReference>
<dbReference type="Pfam" id="PF13185">
    <property type="entry name" value="GAF_2"/>
    <property type="match status" value="1"/>
</dbReference>
<dbReference type="InterPro" id="IPR003018">
    <property type="entry name" value="GAF"/>
</dbReference>
<dbReference type="AlphaFoldDB" id="A0A0C1ZQA1"/>
<comment type="caution">
    <text evidence="2">The sequence shown here is derived from an EMBL/GenBank/DDBJ whole genome shotgun (WGS) entry which is preliminary data.</text>
</comment>
<dbReference type="Gene3D" id="3.30.450.40">
    <property type="match status" value="1"/>
</dbReference>
<name>A0A0C1ZQA1_9BACT</name>
<dbReference type="EMBL" id="JMCC02000105">
    <property type="protein sequence ID" value="KIG13163.1"/>
    <property type="molecule type" value="Genomic_DNA"/>
</dbReference>
<accession>A0A0C1ZQA1</accession>
<feature type="domain" description="GAF" evidence="1">
    <location>
        <begin position="124"/>
        <end position="256"/>
    </location>
</feature>
<reference evidence="2 3" key="1">
    <citation type="submission" date="2014-12" db="EMBL/GenBank/DDBJ databases">
        <title>Genome assembly of Enhygromyxa salina DSM 15201.</title>
        <authorList>
            <person name="Sharma G."/>
            <person name="Subramanian S."/>
        </authorList>
    </citation>
    <scope>NUCLEOTIDE SEQUENCE [LARGE SCALE GENOMIC DNA]</scope>
    <source>
        <strain evidence="2 3">DSM 15201</strain>
    </source>
</reference>
<evidence type="ECO:0000259" key="1">
    <source>
        <dbReference type="Pfam" id="PF13185"/>
    </source>
</evidence>
<evidence type="ECO:0000313" key="3">
    <source>
        <dbReference type="Proteomes" id="UP000031599"/>
    </source>
</evidence>
<organism evidence="2 3">
    <name type="scientific">Enhygromyxa salina</name>
    <dbReference type="NCBI Taxonomy" id="215803"/>
    <lineage>
        <taxon>Bacteria</taxon>
        <taxon>Pseudomonadati</taxon>
        <taxon>Myxococcota</taxon>
        <taxon>Polyangia</taxon>
        <taxon>Nannocystales</taxon>
        <taxon>Nannocystaceae</taxon>
        <taxon>Enhygromyxa</taxon>
    </lineage>
</organism>
<evidence type="ECO:0000313" key="2">
    <source>
        <dbReference type="EMBL" id="KIG13163.1"/>
    </source>
</evidence>
<protein>
    <submittedName>
        <fullName evidence="2">GAF domain protein</fullName>
    </submittedName>
</protein>
<gene>
    <name evidence="2" type="ORF">DB30_00471</name>
</gene>
<proteinExistence type="predicted"/>
<dbReference type="Proteomes" id="UP000031599">
    <property type="component" value="Unassembled WGS sequence"/>
</dbReference>
<sequence length="280" mass="31287">MRAVSADDPRQSLQRKTDEFLRDFFEKGEMLVKELITENDRLRSQLETKPDPREAEAKPVTRDNMVDLLMMRIGALERECDEIRRIAGNVEEESGGFRYRLDSLESEHYHLASMFVAGSQFHAATSFDEVLRTITEILLNFVGAGAFVVYLVDEERQVLFPVAREGGLIDEIKEISLNGDDAGPAQAAIVALGRPWKSGDPEFQMGPEIINLPLVSGSRLVGVARLESFLEQKHGFADNDHQLLGLISEHAGIGVENAWIRAHTKDVPLQRQAIEHLVGA</sequence>